<evidence type="ECO:0000313" key="6">
    <source>
        <dbReference type="Proteomes" id="UP000095255"/>
    </source>
</evidence>
<proteinExistence type="inferred from homology"/>
<keyword evidence="6" id="KW-1185">Reference proteome</keyword>
<reference evidence="5 6" key="1">
    <citation type="submission" date="2016-09" db="EMBL/GenBank/DDBJ databases">
        <title>Desulfuribacillus arsenicus sp. nov., an obligately anaerobic, dissimilatory arsenic- and antimonate-reducing bacterium isolated from anoxic sediments.</title>
        <authorList>
            <person name="Abin C.A."/>
            <person name="Hollibaugh J.T."/>
        </authorList>
    </citation>
    <scope>NUCLEOTIDE SEQUENCE [LARGE SCALE GENOMIC DNA]</scope>
    <source>
        <strain evidence="5 6">MLFW-2</strain>
    </source>
</reference>
<dbReference type="Proteomes" id="UP000095255">
    <property type="component" value="Unassembled WGS sequence"/>
</dbReference>
<dbReference type="SUPFAM" id="SSF49329">
    <property type="entry name" value="Cu,Zn superoxide dismutase-like"/>
    <property type="match status" value="1"/>
</dbReference>
<dbReference type="InterPro" id="IPR036423">
    <property type="entry name" value="SOD-like_Cu/Zn_dom_sf"/>
</dbReference>
<organism evidence="5 6">
    <name type="scientific">Desulfuribacillus stibiiarsenatis</name>
    <dbReference type="NCBI Taxonomy" id="1390249"/>
    <lineage>
        <taxon>Bacteria</taxon>
        <taxon>Bacillati</taxon>
        <taxon>Bacillota</taxon>
        <taxon>Desulfuribacillia</taxon>
        <taxon>Desulfuribacillales</taxon>
        <taxon>Desulfuribacillaceae</taxon>
        <taxon>Desulfuribacillus</taxon>
    </lineage>
</organism>
<dbReference type="PROSITE" id="PS00332">
    <property type="entry name" value="SOD_CU_ZN_2"/>
    <property type="match status" value="1"/>
</dbReference>
<keyword evidence="3" id="KW-0560">Oxidoreductase</keyword>
<feature type="domain" description="Superoxide dismutase copper/zinc binding" evidence="4">
    <location>
        <begin position="25"/>
        <end position="157"/>
    </location>
</feature>
<comment type="function">
    <text evidence="2">Destroys radicals which are normally produced within the cells and which are toxic to biological systems. May play a role in favoring mycobacterial survival in phagocytes.</text>
</comment>
<dbReference type="InterPro" id="IPR018152">
    <property type="entry name" value="SOD_Cu/Zn_BS"/>
</dbReference>
<dbReference type="AlphaFoldDB" id="A0A1E5L367"/>
<dbReference type="GO" id="GO:0004784">
    <property type="term" value="F:superoxide dismutase activity"/>
    <property type="evidence" value="ECO:0007669"/>
    <property type="project" value="UniProtKB-EC"/>
</dbReference>
<evidence type="ECO:0000256" key="1">
    <source>
        <dbReference type="ARBA" id="ARBA00010457"/>
    </source>
</evidence>
<name>A0A1E5L367_9FIRM</name>
<comment type="caution">
    <text evidence="5">The sequence shown here is derived from an EMBL/GenBank/DDBJ whole genome shotgun (WGS) entry which is preliminary data.</text>
</comment>
<keyword evidence="3" id="KW-0862">Zinc</keyword>
<evidence type="ECO:0000259" key="4">
    <source>
        <dbReference type="Pfam" id="PF00080"/>
    </source>
</evidence>
<evidence type="ECO:0000256" key="2">
    <source>
        <dbReference type="ARBA" id="ARBA00024900"/>
    </source>
</evidence>
<dbReference type="OrthoDB" id="9792957at2"/>
<dbReference type="CDD" id="cd00305">
    <property type="entry name" value="Cu-Zn_Superoxide_Dismutase"/>
    <property type="match status" value="1"/>
</dbReference>
<dbReference type="InterPro" id="IPR001424">
    <property type="entry name" value="SOD_Cu_Zn_dom"/>
</dbReference>
<comment type="cofactor">
    <cofactor evidence="3">
        <name>Cu cation</name>
        <dbReference type="ChEBI" id="CHEBI:23378"/>
    </cofactor>
    <text evidence="3">Binds 1 copper ion per subunit.</text>
</comment>
<dbReference type="GO" id="GO:0005507">
    <property type="term" value="F:copper ion binding"/>
    <property type="evidence" value="ECO:0007669"/>
    <property type="project" value="InterPro"/>
</dbReference>
<keyword evidence="3" id="KW-0186">Copper</keyword>
<dbReference type="RefSeq" id="WP_069702953.1">
    <property type="nucleotide sequence ID" value="NZ_MJAT01000037.1"/>
</dbReference>
<gene>
    <name evidence="5" type="ORF">BHU72_08425</name>
</gene>
<dbReference type="EMBL" id="MJAT01000037">
    <property type="protein sequence ID" value="OEH84526.1"/>
    <property type="molecule type" value="Genomic_DNA"/>
</dbReference>
<accession>A0A1E5L367</accession>
<sequence length="170" mass="18660">MYSYIYNQQRAVAYIKGGPLAPNIQGIVYFDSVPGGTEITVEVQGLPPFQPATNDQDPIGPHGFHIHDHGTCEIGNPADPFQAAGGHWNPRNQPHGNHAGDFPVLFSNNGYSRMSFFSNKFEVSEAIGKAVIIHQNPDDYRSQPAGDAGKRLACGVIQWETCNVCPVYRY</sequence>
<dbReference type="InterPro" id="IPR024134">
    <property type="entry name" value="SOD_Cu/Zn_/chaperone"/>
</dbReference>
<comment type="catalytic activity">
    <reaction evidence="3">
        <text>2 superoxide + 2 H(+) = H2O2 + O2</text>
        <dbReference type="Rhea" id="RHEA:20696"/>
        <dbReference type="ChEBI" id="CHEBI:15378"/>
        <dbReference type="ChEBI" id="CHEBI:15379"/>
        <dbReference type="ChEBI" id="CHEBI:16240"/>
        <dbReference type="ChEBI" id="CHEBI:18421"/>
        <dbReference type="EC" id="1.15.1.1"/>
    </reaction>
</comment>
<comment type="cofactor">
    <cofactor evidence="3">
        <name>Zn(2+)</name>
        <dbReference type="ChEBI" id="CHEBI:29105"/>
    </cofactor>
    <text evidence="3">Binds 1 zinc ion per subunit.</text>
</comment>
<dbReference type="Gene3D" id="2.60.40.200">
    <property type="entry name" value="Superoxide dismutase, copper/zinc binding domain"/>
    <property type="match status" value="1"/>
</dbReference>
<comment type="similarity">
    <text evidence="1 3">Belongs to the Cu-Zn superoxide dismutase family.</text>
</comment>
<evidence type="ECO:0000256" key="3">
    <source>
        <dbReference type="RuleBase" id="RU000393"/>
    </source>
</evidence>
<dbReference type="EC" id="1.15.1.1" evidence="3"/>
<evidence type="ECO:0000313" key="5">
    <source>
        <dbReference type="EMBL" id="OEH84526.1"/>
    </source>
</evidence>
<keyword evidence="3" id="KW-0479">Metal-binding</keyword>
<dbReference type="STRING" id="1390249.BHU72_08425"/>
<protein>
    <recommendedName>
        <fullName evidence="3">Superoxide dismutase [Cu-Zn]</fullName>
        <ecNumber evidence="3">1.15.1.1</ecNumber>
    </recommendedName>
</protein>
<dbReference type="Pfam" id="PF00080">
    <property type="entry name" value="Sod_Cu"/>
    <property type="match status" value="1"/>
</dbReference>
<dbReference type="PANTHER" id="PTHR10003">
    <property type="entry name" value="SUPEROXIDE DISMUTASE CU-ZN -RELATED"/>
    <property type="match status" value="1"/>
</dbReference>